<dbReference type="Proteomes" id="UP000774570">
    <property type="component" value="Unassembled WGS sequence"/>
</dbReference>
<organism evidence="2 3">
    <name type="scientific">Actinomadura parmotrematis</name>
    <dbReference type="NCBI Taxonomy" id="2864039"/>
    <lineage>
        <taxon>Bacteria</taxon>
        <taxon>Bacillati</taxon>
        <taxon>Actinomycetota</taxon>
        <taxon>Actinomycetes</taxon>
        <taxon>Streptosporangiales</taxon>
        <taxon>Thermomonosporaceae</taxon>
        <taxon>Actinomadura</taxon>
    </lineage>
</organism>
<comment type="caution">
    <text evidence="2">The sequence shown here is derived from an EMBL/GenBank/DDBJ whole genome shotgun (WGS) entry which is preliminary data.</text>
</comment>
<dbReference type="PROSITE" id="PS50943">
    <property type="entry name" value="HTH_CROC1"/>
    <property type="match status" value="1"/>
</dbReference>
<dbReference type="InterPro" id="IPR043917">
    <property type="entry name" value="DUF5753"/>
</dbReference>
<dbReference type="SMART" id="SM00530">
    <property type="entry name" value="HTH_XRE"/>
    <property type="match status" value="1"/>
</dbReference>
<dbReference type="EMBL" id="JAIBOA010000010">
    <property type="protein sequence ID" value="MBW8484158.1"/>
    <property type="molecule type" value="Genomic_DNA"/>
</dbReference>
<dbReference type="InterPro" id="IPR001387">
    <property type="entry name" value="Cro/C1-type_HTH"/>
</dbReference>
<gene>
    <name evidence="2" type="ORF">K1Y72_17370</name>
</gene>
<sequence length="258" mass="29395">MQPTTASRRFGEIVNGYREAAKITRATLANKIFVSPSFMGRIINGTSRCKLENAEKLDKELNAGGAIIKAWKRYIEGSERPRALTDYSELEATATTLRSVQTMYVDGLLQTEDYARALLRTDKNLKERAERQRMLEREDPPTVYVIHDESVLYREVGSPKIMSEQLNHLLNLSERRNVHIQIARYSSYRDLSVSGSYALAIQQDLTMLGFMEANIGGETVHAHKILSVLMNTFTILQGQALNFEDSRAFMRKAIEKWN</sequence>
<evidence type="ECO:0000259" key="1">
    <source>
        <dbReference type="PROSITE" id="PS50943"/>
    </source>
</evidence>
<accession>A0ABS7FUT6</accession>
<protein>
    <submittedName>
        <fullName evidence="2">Helix-turn-helix transcriptional regulator</fullName>
    </submittedName>
</protein>
<dbReference type="InterPro" id="IPR010982">
    <property type="entry name" value="Lambda_DNA-bd_dom_sf"/>
</dbReference>
<name>A0ABS7FUT6_9ACTN</name>
<dbReference type="Gene3D" id="1.10.260.40">
    <property type="entry name" value="lambda repressor-like DNA-binding domains"/>
    <property type="match status" value="1"/>
</dbReference>
<dbReference type="CDD" id="cd00093">
    <property type="entry name" value="HTH_XRE"/>
    <property type="match status" value="1"/>
</dbReference>
<reference evidence="2 3" key="1">
    <citation type="submission" date="2021-07" db="EMBL/GenBank/DDBJ databases">
        <title>Actinomadura sp. PM05-2 isolated from lichen.</title>
        <authorList>
            <person name="Somphong A."/>
            <person name="Phongsopitanun W."/>
            <person name="Tanasupawat S."/>
            <person name="Peongsungnone V."/>
        </authorList>
    </citation>
    <scope>NUCLEOTIDE SEQUENCE [LARGE SCALE GENOMIC DNA]</scope>
    <source>
        <strain evidence="2 3">PM05-2</strain>
    </source>
</reference>
<dbReference type="Pfam" id="PF19054">
    <property type="entry name" value="DUF5753"/>
    <property type="match status" value="1"/>
</dbReference>
<dbReference type="RefSeq" id="WP_220167388.1">
    <property type="nucleotide sequence ID" value="NZ_JAIBOA010000010.1"/>
</dbReference>
<keyword evidence="3" id="KW-1185">Reference proteome</keyword>
<proteinExistence type="predicted"/>
<dbReference type="SUPFAM" id="SSF47413">
    <property type="entry name" value="lambda repressor-like DNA-binding domains"/>
    <property type="match status" value="1"/>
</dbReference>
<evidence type="ECO:0000313" key="2">
    <source>
        <dbReference type="EMBL" id="MBW8484158.1"/>
    </source>
</evidence>
<feature type="domain" description="HTH cro/C1-type" evidence="1">
    <location>
        <begin position="17"/>
        <end position="62"/>
    </location>
</feature>
<evidence type="ECO:0000313" key="3">
    <source>
        <dbReference type="Proteomes" id="UP000774570"/>
    </source>
</evidence>